<keyword evidence="5" id="KW-0963">Cytoplasm</keyword>
<keyword evidence="10" id="KW-0969">Cilium</keyword>
<evidence type="ECO:0000256" key="10">
    <source>
        <dbReference type="ARBA" id="ARBA00023069"/>
    </source>
</evidence>
<dbReference type="GO" id="GO:0031514">
    <property type="term" value="C:motile cilium"/>
    <property type="evidence" value="ECO:0007669"/>
    <property type="project" value="UniProtKB-SubCell"/>
</dbReference>
<dbReference type="FunFam" id="3.30.530.20:FF:000008">
    <property type="entry name" value="START domain containing 10"/>
    <property type="match status" value="1"/>
</dbReference>
<evidence type="ECO:0000256" key="14">
    <source>
        <dbReference type="ARBA" id="ARBA00070345"/>
    </source>
</evidence>
<evidence type="ECO:0000256" key="6">
    <source>
        <dbReference type="ARBA" id="ARBA00022553"/>
    </source>
</evidence>
<evidence type="ECO:0000256" key="7">
    <source>
        <dbReference type="ARBA" id="ARBA00022846"/>
    </source>
</evidence>
<dbReference type="Proteomes" id="UP000828390">
    <property type="component" value="Unassembled WGS sequence"/>
</dbReference>
<dbReference type="CDD" id="cd08871">
    <property type="entry name" value="START_STARD10-like"/>
    <property type="match status" value="1"/>
</dbReference>
<dbReference type="GO" id="GO:0008289">
    <property type="term" value="F:lipid binding"/>
    <property type="evidence" value="ECO:0007669"/>
    <property type="project" value="UniProtKB-KW"/>
</dbReference>
<keyword evidence="4" id="KW-0813">Transport</keyword>
<dbReference type="PROSITE" id="PS50848">
    <property type="entry name" value="START"/>
    <property type="match status" value="1"/>
</dbReference>
<reference evidence="18" key="1">
    <citation type="journal article" date="2019" name="bioRxiv">
        <title>The Genome of the Zebra Mussel, Dreissena polymorpha: A Resource for Invasive Species Research.</title>
        <authorList>
            <person name="McCartney M.A."/>
            <person name="Auch B."/>
            <person name="Kono T."/>
            <person name="Mallez S."/>
            <person name="Zhang Y."/>
            <person name="Obille A."/>
            <person name="Becker A."/>
            <person name="Abrahante J.E."/>
            <person name="Garbe J."/>
            <person name="Badalamenti J.P."/>
            <person name="Herman A."/>
            <person name="Mangelson H."/>
            <person name="Liachko I."/>
            <person name="Sullivan S."/>
            <person name="Sone E.D."/>
            <person name="Koren S."/>
            <person name="Silverstein K.A.T."/>
            <person name="Beckman K.B."/>
            <person name="Gohl D.M."/>
        </authorList>
    </citation>
    <scope>NUCLEOTIDE SEQUENCE</scope>
    <source>
        <strain evidence="18">Duluth1</strain>
        <tissue evidence="18">Whole animal</tissue>
    </source>
</reference>
<proteinExistence type="predicted"/>
<dbReference type="PANTHER" id="PTHR19308">
    <property type="entry name" value="PHOSPHATIDYLCHOLINE TRANSFER PROTEIN"/>
    <property type="match status" value="1"/>
</dbReference>
<evidence type="ECO:0000259" key="17">
    <source>
        <dbReference type="PROSITE" id="PS50848"/>
    </source>
</evidence>
<keyword evidence="7" id="KW-0282">Flagellum</keyword>
<evidence type="ECO:0000256" key="5">
    <source>
        <dbReference type="ARBA" id="ARBA00022490"/>
    </source>
</evidence>
<dbReference type="GO" id="GO:0016020">
    <property type="term" value="C:membrane"/>
    <property type="evidence" value="ECO:0007669"/>
    <property type="project" value="UniProtKB-SubCell"/>
</dbReference>
<dbReference type="Pfam" id="PF01852">
    <property type="entry name" value="START"/>
    <property type="match status" value="1"/>
</dbReference>
<protein>
    <recommendedName>
        <fullName evidence="14">START domain-containing protein 10</fullName>
    </recommendedName>
    <alternativeName>
        <fullName evidence="15">PCTP-like protein</fullName>
    </alternativeName>
    <alternativeName>
        <fullName evidence="16">StAR-related lipid transfer protein 10</fullName>
    </alternativeName>
</protein>
<evidence type="ECO:0000313" key="19">
    <source>
        <dbReference type="Proteomes" id="UP000828390"/>
    </source>
</evidence>
<dbReference type="PANTHER" id="PTHR19308:SF14">
    <property type="entry name" value="START DOMAIN-CONTAINING PROTEIN"/>
    <property type="match status" value="1"/>
</dbReference>
<evidence type="ECO:0000256" key="12">
    <source>
        <dbReference type="ARBA" id="ARBA00023136"/>
    </source>
</evidence>
<dbReference type="AlphaFoldDB" id="A0A9D4QNC4"/>
<dbReference type="Gene3D" id="3.30.530.20">
    <property type="match status" value="1"/>
</dbReference>
<keyword evidence="12" id="KW-0472">Membrane</keyword>
<evidence type="ECO:0000256" key="11">
    <source>
        <dbReference type="ARBA" id="ARBA00023121"/>
    </source>
</evidence>
<dbReference type="GO" id="GO:0005829">
    <property type="term" value="C:cytosol"/>
    <property type="evidence" value="ECO:0007669"/>
    <property type="project" value="UniProtKB-ARBA"/>
</dbReference>
<dbReference type="SMART" id="SM00234">
    <property type="entry name" value="START"/>
    <property type="match status" value="1"/>
</dbReference>
<comment type="subcellular location">
    <subcellularLocation>
        <location evidence="1">Cell projection</location>
        <location evidence="1">Cilium</location>
        <location evidence="1">Flagellum</location>
    </subcellularLocation>
    <subcellularLocation>
        <location evidence="3">Cytoplasm</location>
    </subcellularLocation>
    <subcellularLocation>
        <location evidence="2">Membrane</location>
    </subcellularLocation>
</comment>
<dbReference type="InterPro" id="IPR023393">
    <property type="entry name" value="START-like_dom_sf"/>
</dbReference>
<reference evidence="18" key="2">
    <citation type="submission" date="2020-11" db="EMBL/GenBank/DDBJ databases">
        <authorList>
            <person name="McCartney M.A."/>
            <person name="Auch B."/>
            <person name="Kono T."/>
            <person name="Mallez S."/>
            <person name="Becker A."/>
            <person name="Gohl D.M."/>
            <person name="Silverstein K.A.T."/>
            <person name="Koren S."/>
            <person name="Bechman K.B."/>
            <person name="Herman A."/>
            <person name="Abrahante J.E."/>
            <person name="Garbe J."/>
        </authorList>
    </citation>
    <scope>NUCLEOTIDE SEQUENCE</scope>
    <source>
        <strain evidence="18">Duluth1</strain>
        <tissue evidence="18">Whole animal</tissue>
    </source>
</reference>
<gene>
    <name evidence="18" type="ORF">DPMN_109770</name>
</gene>
<dbReference type="InterPro" id="IPR051213">
    <property type="entry name" value="START_lipid_transfer"/>
</dbReference>
<dbReference type="EMBL" id="JAIWYP010000004">
    <property type="protein sequence ID" value="KAH3836400.1"/>
    <property type="molecule type" value="Genomic_DNA"/>
</dbReference>
<evidence type="ECO:0000256" key="2">
    <source>
        <dbReference type="ARBA" id="ARBA00004370"/>
    </source>
</evidence>
<dbReference type="SUPFAM" id="SSF55961">
    <property type="entry name" value="Bet v1-like"/>
    <property type="match status" value="1"/>
</dbReference>
<accession>A0A9D4QNC4</accession>
<dbReference type="InterPro" id="IPR041951">
    <property type="entry name" value="STARD10_START"/>
</dbReference>
<keyword evidence="8" id="KW-0007">Acetylation</keyword>
<comment type="caution">
    <text evidence="18">The sequence shown here is derived from an EMBL/GenBank/DDBJ whole genome shotgun (WGS) entry which is preliminary data.</text>
</comment>
<evidence type="ECO:0000256" key="3">
    <source>
        <dbReference type="ARBA" id="ARBA00004496"/>
    </source>
</evidence>
<evidence type="ECO:0000256" key="15">
    <source>
        <dbReference type="ARBA" id="ARBA00076937"/>
    </source>
</evidence>
<evidence type="ECO:0000256" key="4">
    <source>
        <dbReference type="ARBA" id="ARBA00022448"/>
    </source>
</evidence>
<feature type="domain" description="START" evidence="17">
    <location>
        <begin position="27"/>
        <end position="210"/>
    </location>
</feature>
<dbReference type="OrthoDB" id="5403181at2759"/>
<dbReference type="GO" id="GO:0006869">
    <property type="term" value="P:lipid transport"/>
    <property type="evidence" value="ECO:0007669"/>
    <property type="project" value="UniProtKB-KW"/>
</dbReference>
<sequence length="268" mass="30809">MLSVQSVGEIRVADDADFRRLKSLSDDNNDWKQEYQKGTTTVWTKTNDVSNFKIIKVRTLFDDIGGDVLYDVLHDPEYRKTWDHSMVEGYEICAINPNNDIGYYALRSPPPLKNRDFVTQRSWLDTGAEKWIINHSVNHEACPPKKGFIRGISYLTGYLIRQIGDKVQFTYVSQSDPRGKLPVWVVNKATKILAPKIISRIHKACKGYPAWKQKNRPHMKPWIFPEQMTLPRLDMTQIKPLTSGVSCESLDESSINEDEAAVEDYIND</sequence>
<keyword evidence="6" id="KW-0597">Phosphoprotein</keyword>
<keyword evidence="11" id="KW-0446">Lipid-binding</keyword>
<name>A0A9D4QNC4_DREPO</name>
<evidence type="ECO:0000256" key="13">
    <source>
        <dbReference type="ARBA" id="ARBA00023273"/>
    </source>
</evidence>
<organism evidence="18 19">
    <name type="scientific">Dreissena polymorpha</name>
    <name type="common">Zebra mussel</name>
    <name type="synonym">Mytilus polymorpha</name>
    <dbReference type="NCBI Taxonomy" id="45954"/>
    <lineage>
        <taxon>Eukaryota</taxon>
        <taxon>Metazoa</taxon>
        <taxon>Spiralia</taxon>
        <taxon>Lophotrochozoa</taxon>
        <taxon>Mollusca</taxon>
        <taxon>Bivalvia</taxon>
        <taxon>Autobranchia</taxon>
        <taxon>Heteroconchia</taxon>
        <taxon>Euheterodonta</taxon>
        <taxon>Imparidentia</taxon>
        <taxon>Neoheterodontei</taxon>
        <taxon>Myida</taxon>
        <taxon>Dreissenoidea</taxon>
        <taxon>Dreissenidae</taxon>
        <taxon>Dreissena</taxon>
    </lineage>
</organism>
<keyword evidence="13" id="KW-0966">Cell projection</keyword>
<evidence type="ECO:0000256" key="16">
    <source>
        <dbReference type="ARBA" id="ARBA00080073"/>
    </source>
</evidence>
<evidence type="ECO:0000256" key="1">
    <source>
        <dbReference type="ARBA" id="ARBA00004230"/>
    </source>
</evidence>
<keyword evidence="19" id="KW-1185">Reference proteome</keyword>
<dbReference type="InterPro" id="IPR002913">
    <property type="entry name" value="START_lipid-bd_dom"/>
</dbReference>
<evidence type="ECO:0000256" key="9">
    <source>
        <dbReference type="ARBA" id="ARBA00023055"/>
    </source>
</evidence>
<keyword evidence="9" id="KW-0445">Lipid transport</keyword>
<evidence type="ECO:0000256" key="8">
    <source>
        <dbReference type="ARBA" id="ARBA00022990"/>
    </source>
</evidence>
<evidence type="ECO:0000313" key="18">
    <source>
        <dbReference type="EMBL" id="KAH3836400.1"/>
    </source>
</evidence>